<evidence type="ECO:0000313" key="3">
    <source>
        <dbReference type="RefSeq" id="XP_072857613.1"/>
    </source>
</evidence>
<dbReference type="GeneID" id="110080580"/>
<dbReference type="Pfam" id="PF26203">
    <property type="entry name" value="Cys1"/>
    <property type="match status" value="1"/>
</dbReference>
<organism evidence="2 4">
    <name type="scientific">Pogona vitticeps</name>
    <name type="common">central bearded dragon</name>
    <dbReference type="NCBI Taxonomy" id="103695"/>
    <lineage>
        <taxon>Eukaryota</taxon>
        <taxon>Metazoa</taxon>
        <taxon>Chordata</taxon>
        <taxon>Craniata</taxon>
        <taxon>Vertebrata</taxon>
        <taxon>Euteleostomi</taxon>
        <taxon>Lepidosauria</taxon>
        <taxon>Squamata</taxon>
        <taxon>Bifurcata</taxon>
        <taxon>Unidentata</taxon>
        <taxon>Episquamata</taxon>
        <taxon>Toxicofera</taxon>
        <taxon>Iguania</taxon>
        <taxon>Acrodonta</taxon>
        <taxon>Agamidae</taxon>
        <taxon>Amphibolurinae</taxon>
        <taxon>Pogona</taxon>
    </lineage>
</organism>
<feature type="compositionally biased region" description="Pro residues" evidence="1">
    <location>
        <begin position="51"/>
        <end position="65"/>
    </location>
</feature>
<feature type="compositionally biased region" description="Polar residues" evidence="1">
    <location>
        <begin position="136"/>
        <end position="148"/>
    </location>
</feature>
<proteinExistence type="predicted"/>
<dbReference type="Proteomes" id="UP001652642">
    <property type="component" value="Chromosome 1"/>
</dbReference>
<sequence>MGTGSSKGRPWSPARRWRAARQGSGGAPAGQGREEGQATAPAEAPGSQGDPSPPRDPSPLPPPGGEPDSDAELLDQLLAECRAGCEDDDDDDRRQLWPPPEGPPRLDAGDSWPRPAGGDGGGEGGSPRDPEVFLPRSTSESSNFANQHSLKKPERQAKIAYDYSEEELMATIEQEYCR</sequence>
<feature type="region of interest" description="Disordered" evidence="1">
    <location>
        <begin position="1"/>
        <end position="154"/>
    </location>
</feature>
<evidence type="ECO:0000313" key="4">
    <source>
        <dbReference type="RefSeq" id="XP_072857620.1"/>
    </source>
</evidence>
<accession>A0ABM5GIY3</accession>
<evidence type="ECO:0000313" key="2">
    <source>
        <dbReference type="Proteomes" id="UP001652642"/>
    </source>
</evidence>
<reference evidence="2 3" key="1">
    <citation type="submission" date="2025-05" db="UniProtKB">
        <authorList>
            <consortium name="RefSeq"/>
        </authorList>
    </citation>
    <scope>NUCLEOTIDE SEQUENCE [LARGE SCALE GENOMIC DNA]</scope>
</reference>
<protein>
    <submittedName>
        <fullName evidence="3 4">Cystin-1</fullName>
    </submittedName>
</protein>
<name>A0ABM5GIY3_9SAUR</name>
<dbReference type="RefSeq" id="XP_072857613.1">
    <property type="nucleotide sequence ID" value="XM_073001512.1"/>
</dbReference>
<dbReference type="RefSeq" id="XP_072857620.1">
    <property type="nucleotide sequence ID" value="XM_073001519.1"/>
</dbReference>
<keyword evidence="2" id="KW-1185">Reference proteome</keyword>
<gene>
    <name evidence="3 4" type="primary">CYS1</name>
</gene>
<evidence type="ECO:0000256" key="1">
    <source>
        <dbReference type="SAM" id="MobiDB-lite"/>
    </source>
</evidence>
<dbReference type="InterPro" id="IPR058884">
    <property type="entry name" value="Cys1"/>
</dbReference>